<gene>
    <name evidence="4" type="ORF">BJ970_003543</name>
</gene>
<reference evidence="4 5" key="1">
    <citation type="submission" date="2020-08" db="EMBL/GenBank/DDBJ databases">
        <title>Sequencing the genomes of 1000 actinobacteria strains.</title>
        <authorList>
            <person name="Klenk H.-P."/>
        </authorList>
    </citation>
    <scope>NUCLEOTIDE SEQUENCE [LARGE SCALE GENOMIC DNA]</scope>
    <source>
        <strain evidence="4 5">DSM 45584</strain>
    </source>
</reference>
<dbReference type="Gene3D" id="3.10.580.10">
    <property type="entry name" value="CBS-domain"/>
    <property type="match status" value="1"/>
</dbReference>
<dbReference type="InterPro" id="IPR046342">
    <property type="entry name" value="CBS_dom_sf"/>
</dbReference>
<accession>A0A840QBT1</accession>
<dbReference type="Proteomes" id="UP000584374">
    <property type="component" value="Unassembled WGS sequence"/>
</dbReference>
<dbReference type="InterPro" id="IPR051257">
    <property type="entry name" value="Diverse_CBS-Domain"/>
</dbReference>
<protein>
    <submittedName>
        <fullName evidence="4">CBS domain-containing protein</fullName>
    </submittedName>
</protein>
<sequence>MSLREFLSSPVSCRPEVSLAEAASQMDSHGVGSVVVVDDANHVVGIVTDRDIVVRGIARELSPSTPVREVMTSDVVSLSEDADLFDAAQQMASGECRRMPVVDAEGNLKGVVSLDDLMVIFSRQTGSLAQVIAAEHVAH</sequence>
<organism evidence="4 5">
    <name type="scientific">Saccharopolyspora phatthalungensis</name>
    <dbReference type="NCBI Taxonomy" id="664693"/>
    <lineage>
        <taxon>Bacteria</taxon>
        <taxon>Bacillati</taxon>
        <taxon>Actinomycetota</taxon>
        <taxon>Actinomycetes</taxon>
        <taxon>Pseudonocardiales</taxon>
        <taxon>Pseudonocardiaceae</taxon>
        <taxon>Saccharopolyspora</taxon>
    </lineage>
</organism>
<evidence type="ECO:0000313" key="4">
    <source>
        <dbReference type="EMBL" id="MBB5156009.1"/>
    </source>
</evidence>
<feature type="domain" description="CBS" evidence="3">
    <location>
        <begin position="6"/>
        <end position="64"/>
    </location>
</feature>
<dbReference type="RefSeq" id="WP_184727230.1">
    <property type="nucleotide sequence ID" value="NZ_JACHIW010000001.1"/>
</dbReference>
<dbReference type="SUPFAM" id="SSF54631">
    <property type="entry name" value="CBS-domain pair"/>
    <property type="match status" value="1"/>
</dbReference>
<keyword evidence="1 2" id="KW-0129">CBS domain</keyword>
<dbReference type="AlphaFoldDB" id="A0A840QBT1"/>
<name>A0A840QBT1_9PSEU</name>
<evidence type="ECO:0000256" key="2">
    <source>
        <dbReference type="PROSITE-ProRule" id="PRU00703"/>
    </source>
</evidence>
<evidence type="ECO:0000313" key="5">
    <source>
        <dbReference type="Proteomes" id="UP000584374"/>
    </source>
</evidence>
<evidence type="ECO:0000259" key="3">
    <source>
        <dbReference type="PROSITE" id="PS51371"/>
    </source>
</evidence>
<dbReference type="PROSITE" id="PS51371">
    <property type="entry name" value="CBS"/>
    <property type="match status" value="2"/>
</dbReference>
<evidence type="ECO:0000256" key="1">
    <source>
        <dbReference type="ARBA" id="ARBA00023122"/>
    </source>
</evidence>
<dbReference type="Pfam" id="PF00571">
    <property type="entry name" value="CBS"/>
    <property type="match status" value="2"/>
</dbReference>
<dbReference type="PANTHER" id="PTHR43080">
    <property type="entry name" value="CBS DOMAIN-CONTAINING PROTEIN CBSX3, MITOCHONDRIAL"/>
    <property type="match status" value="1"/>
</dbReference>
<dbReference type="PANTHER" id="PTHR43080:SF2">
    <property type="entry name" value="CBS DOMAIN-CONTAINING PROTEIN"/>
    <property type="match status" value="1"/>
</dbReference>
<comment type="caution">
    <text evidence="4">The sequence shown here is derived from an EMBL/GenBank/DDBJ whole genome shotgun (WGS) entry which is preliminary data.</text>
</comment>
<feature type="domain" description="CBS" evidence="3">
    <location>
        <begin position="71"/>
        <end position="128"/>
    </location>
</feature>
<dbReference type="InterPro" id="IPR000644">
    <property type="entry name" value="CBS_dom"/>
</dbReference>
<keyword evidence="5" id="KW-1185">Reference proteome</keyword>
<dbReference type="EMBL" id="JACHIW010000001">
    <property type="protein sequence ID" value="MBB5156009.1"/>
    <property type="molecule type" value="Genomic_DNA"/>
</dbReference>
<proteinExistence type="predicted"/>
<dbReference type="SMART" id="SM00116">
    <property type="entry name" value="CBS"/>
    <property type="match status" value="2"/>
</dbReference>